<dbReference type="eggNOG" id="COG2834">
    <property type="taxonomic scope" value="Bacteria"/>
</dbReference>
<feature type="chain" id="PRO_5010198631" description="Outer membrane lipoprotein-sorting protein" evidence="1">
    <location>
        <begin position="22"/>
        <end position="245"/>
    </location>
</feature>
<dbReference type="Gene3D" id="2.50.20.10">
    <property type="entry name" value="Lipoprotein localisation LolA/LolB/LppX"/>
    <property type="match status" value="1"/>
</dbReference>
<reference evidence="3" key="1">
    <citation type="submission" date="2016-10" db="EMBL/GenBank/DDBJ databases">
        <authorList>
            <person name="Varghese N."/>
            <person name="Submissions S."/>
        </authorList>
    </citation>
    <scope>NUCLEOTIDE SEQUENCE [LARGE SCALE GENOMIC DNA]</scope>
    <source>
        <strain evidence="3">DSM 4002</strain>
    </source>
</reference>
<evidence type="ECO:0000256" key="1">
    <source>
        <dbReference type="SAM" id="SignalP"/>
    </source>
</evidence>
<accession>A0A1I4WMU8</accession>
<proteinExistence type="predicted"/>
<dbReference type="AlphaFoldDB" id="A0A1I4WMU8"/>
<gene>
    <name evidence="2" type="ORF">SAMN05444143_10721</name>
</gene>
<sequence>MKTLKLTALALFLLTSGTSLIAQTADEIVSKYITTIGGAEKLKALKGVKMEIAANAQGMEIPVELVQEAGGKMYLKFNLQGKEITQIASDGENVWSTNFMTMKAEKADAETTANTKLSNGDFPDPFLDYKSKGYTVELMGKETKEGTECFKIKFTKKPIMVDGVKTDDVTYYYFDTDNNLPIATETEIKQGPAKGQKSISTMSDYQEVDGIYFPFAMNQGGQTMTVKKVILNPSVDAKAYAFPAQ</sequence>
<dbReference type="Proteomes" id="UP000182961">
    <property type="component" value="Unassembled WGS sequence"/>
</dbReference>
<protein>
    <recommendedName>
        <fullName evidence="4">Outer membrane lipoprotein-sorting protein</fullName>
    </recommendedName>
</protein>
<dbReference type="EMBL" id="FOUT01000007">
    <property type="protein sequence ID" value="SFN15078.1"/>
    <property type="molecule type" value="Genomic_DNA"/>
</dbReference>
<name>A0A1I4WMU8_9FLAO</name>
<evidence type="ECO:0008006" key="4">
    <source>
        <dbReference type="Google" id="ProtNLM"/>
    </source>
</evidence>
<evidence type="ECO:0000313" key="3">
    <source>
        <dbReference type="Proteomes" id="UP000182961"/>
    </source>
</evidence>
<dbReference type="STRING" id="29536.FLB_09620"/>
<keyword evidence="3" id="KW-1185">Reference proteome</keyword>
<evidence type="ECO:0000313" key="2">
    <source>
        <dbReference type="EMBL" id="SFN15078.1"/>
    </source>
</evidence>
<organism evidence="2 3">
    <name type="scientific">Flavobacterium succinicans</name>
    <dbReference type="NCBI Taxonomy" id="29536"/>
    <lineage>
        <taxon>Bacteria</taxon>
        <taxon>Pseudomonadati</taxon>
        <taxon>Bacteroidota</taxon>
        <taxon>Flavobacteriia</taxon>
        <taxon>Flavobacteriales</taxon>
        <taxon>Flavobacteriaceae</taxon>
        <taxon>Flavobacterium</taxon>
    </lineage>
</organism>
<keyword evidence="1" id="KW-0732">Signal</keyword>
<dbReference type="RefSeq" id="WP_024980898.1">
    <property type="nucleotide sequence ID" value="NZ_CBCRUM010000013.1"/>
</dbReference>
<feature type="signal peptide" evidence="1">
    <location>
        <begin position="1"/>
        <end position="21"/>
    </location>
</feature>